<gene>
    <name evidence="1" type="ORF">WKI58_29110</name>
</gene>
<protein>
    <submittedName>
        <fullName evidence="1">Tat pathway signal sequence domain protein</fullName>
    </submittedName>
</protein>
<comment type="caution">
    <text evidence="1">The sequence shown here is derived from an EMBL/GenBank/DDBJ whole genome shotgun (WGS) entry which is preliminary data.</text>
</comment>
<sequence length="270" mass="28114">MRTLMRRHLGKLVAGTAIAVTGTALMAGITLPGTAGAEDGPGGPAAAARERGPGDPGVSAPEPGVMEAPAEEGKKGIGRDPLTDDERKRAERLATAPAARSGENVDGGRGPQLLTTDLAEPLTSEAGLAAPRRAVVSSYDYRTDQLVTATVDVGSGKVESREAQQGVQPSPHREELREAVELILASPLGAGLRADYRDATGRALTSAGPLTLSGFVYRKEREARTPAELASCGVHRCVRVITKITDGPWIDTRDLAVDLSARTVVRTPSA</sequence>
<name>A0ACC6QQH5_9ACTN</name>
<evidence type="ECO:0000313" key="1">
    <source>
        <dbReference type="EMBL" id="MEJ8660530.1"/>
    </source>
</evidence>
<dbReference type="Proteomes" id="UP001375539">
    <property type="component" value="Unassembled WGS sequence"/>
</dbReference>
<accession>A0ACC6QQH5</accession>
<reference evidence="1" key="1">
    <citation type="submission" date="2024-03" db="EMBL/GenBank/DDBJ databases">
        <title>Novel Streptomyces species of biotechnological and ecological value are a feature of Machair soil.</title>
        <authorList>
            <person name="Prole J.R."/>
            <person name="Goodfellow M."/>
            <person name="Allenby N."/>
            <person name="Ward A.C."/>
        </authorList>
    </citation>
    <scope>NUCLEOTIDE SEQUENCE</scope>
    <source>
        <strain evidence="1">MS1.AVA.4</strain>
    </source>
</reference>
<dbReference type="EMBL" id="JBBKAI010000002">
    <property type="protein sequence ID" value="MEJ8660530.1"/>
    <property type="molecule type" value="Genomic_DNA"/>
</dbReference>
<proteinExistence type="predicted"/>
<keyword evidence="2" id="KW-1185">Reference proteome</keyword>
<organism evidence="1 2">
    <name type="scientific">Streptomyces pratisoli</name>
    <dbReference type="NCBI Taxonomy" id="3139917"/>
    <lineage>
        <taxon>Bacteria</taxon>
        <taxon>Bacillati</taxon>
        <taxon>Actinomycetota</taxon>
        <taxon>Actinomycetes</taxon>
        <taxon>Kitasatosporales</taxon>
        <taxon>Streptomycetaceae</taxon>
        <taxon>Streptomyces</taxon>
    </lineage>
</organism>
<evidence type="ECO:0000313" key="2">
    <source>
        <dbReference type="Proteomes" id="UP001375539"/>
    </source>
</evidence>